<dbReference type="AlphaFoldDB" id="A0A316U532"/>
<dbReference type="GeneID" id="37012413"/>
<evidence type="ECO:0000313" key="6">
    <source>
        <dbReference type="EMBL" id="PWN19944.1"/>
    </source>
</evidence>
<dbReference type="InterPro" id="IPR007484">
    <property type="entry name" value="Peptidase_M28"/>
</dbReference>
<evidence type="ECO:0000256" key="3">
    <source>
        <dbReference type="RuleBase" id="RU361240"/>
    </source>
</evidence>
<dbReference type="SUPFAM" id="SSF53187">
    <property type="entry name" value="Zn-dependent exopeptidases"/>
    <property type="match status" value="1"/>
</dbReference>
<feature type="region of interest" description="Disordered" evidence="4">
    <location>
        <begin position="332"/>
        <end position="353"/>
    </location>
</feature>
<dbReference type="GO" id="GO:0006508">
    <property type="term" value="P:proteolysis"/>
    <property type="evidence" value="ECO:0007669"/>
    <property type="project" value="UniProtKB-KW"/>
</dbReference>
<feature type="region of interest" description="Disordered" evidence="4">
    <location>
        <begin position="62"/>
        <end position="90"/>
    </location>
</feature>
<dbReference type="GO" id="GO:0008270">
    <property type="term" value="F:zinc ion binding"/>
    <property type="evidence" value="ECO:0007669"/>
    <property type="project" value="TreeGrafter"/>
</dbReference>
<keyword evidence="1" id="KW-0808">Transferase</keyword>
<feature type="compositionally biased region" description="Basic and acidic residues" evidence="4">
    <location>
        <begin position="544"/>
        <end position="564"/>
    </location>
</feature>
<feature type="region of interest" description="Disordered" evidence="4">
    <location>
        <begin position="518"/>
        <end position="574"/>
    </location>
</feature>
<keyword evidence="3" id="KW-0862">Zinc</keyword>
<dbReference type="Proteomes" id="UP000245942">
    <property type="component" value="Unassembled WGS sequence"/>
</dbReference>
<reference evidence="6 7" key="1">
    <citation type="journal article" date="2018" name="Mol. Biol. Evol.">
        <title>Broad Genomic Sampling Reveals a Smut Pathogenic Ancestry of the Fungal Clade Ustilaginomycotina.</title>
        <authorList>
            <person name="Kijpornyongpan T."/>
            <person name="Mondo S.J."/>
            <person name="Barry K."/>
            <person name="Sandor L."/>
            <person name="Lee J."/>
            <person name="Lipzen A."/>
            <person name="Pangilinan J."/>
            <person name="LaButti K."/>
            <person name="Hainaut M."/>
            <person name="Henrissat B."/>
            <person name="Grigoriev I.V."/>
            <person name="Spatafora J.W."/>
            <person name="Aime M.C."/>
        </authorList>
    </citation>
    <scope>NUCLEOTIDE SEQUENCE [LARGE SCALE GENOMIC DNA]</scope>
    <source>
        <strain evidence="6 7">MCA 4718</strain>
    </source>
</reference>
<dbReference type="GO" id="GO:0016603">
    <property type="term" value="F:glutaminyl-peptide cyclotransferase activity"/>
    <property type="evidence" value="ECO:0007669"/>
    <property type="project" value="InterPro"/>
</dbReference>
<protein>
    <recommendedName>
        <fullName evidence="3">Peptide hydrolase</fullName>
        <ecNumber evidence="3">3.4.-.-</ecNumber>
    </recommendedName>
</protein>
<accession>A0A316U532</accession>
<keyword evidence="3" id="KW-0645">Protease</keyword>
<dbReference type="InterPro" id="IPR037457">
    <property type="entry name" value="M28_QC"/>
</dbReference>
<dbReference type="GO" id="GO:0008233">
    <property type="term" value="F:peptidase activity"/>
    <property type="evidence" value="ECO:0007669"/>
    <property type="project" value="UniProtKB-KW"/>
</dbReference>
<feature type="domain" description="Peptidase M28" evidence="5">
    <location>
        <begin position="452"/>
        <end position="504"/>
    </location>
</feature>
<dbReference type="Pfam" id="PF04389">
    <property type="entry name" value="Peptidase_M28"/>
    <property type="match status" value="2"/>
</dbReference>
<dbReference type="InterPro" id="IPR040234">
    <property type="entry name" value="QC/QCL"/>
</dbReference>
<dbReference type="OrthoDB" id="3907302at2759"/>
<dbReference type="EC" id="3.4.-.-" evidence="3"/>
<proteinExistence type="inferred from homology"/>
<comment type="similarity">
    <text evidence="3">Belongs to the peptidase M28 family.</text>
</comment>
<organism evidence="6 7">
    <name type="scientific">Pseudomicrostroma glucosiphilum</name>
    <dbReference type="NCBI Taxonomy" id="1684307"/>
    <lineage>
        <taxon>Eukaryota</taxon>
        <taxon>Fungi</taxon>
        <taxon>Dikarya</taxon>
        <taxon>Basidiomycota</taxon>
        <taxon>Ustilaginomycotina</taxon>
        <taxon>Exobasidiomycetes</taxon>
        <taxon>Microstromatales</taxon>
        <taxon>Microstromatales incertae sedis</taxon>
        <taxon>Pseudomicrostroma</taxon>
    </lineage>
</organism>
<dbReference type="PANTHER" id="PTHR12283">
    <property type="entry name" value="GLUTAMINYL-PEPTIDE CYCLOTRANSFERASE"/>
    <property type="match status" value="1"/>
</dbReference>
<evidence type="ECO:0000256" key="2">
    <source>
        <dbReference type="ARBA" id="ARBA00023315"/>
    </source>
</evidence>
<keyword evidence="3" id="KW-0378">Hydrolase</keyword>
<name>A0A316U532_9BASI</name>
<evidence type="ECO:0000313" key="7">
    <source>
        <dbReference type="Proteomes" id="UP000245942"/>
    </source>
</evidence>
<dbReference type="STRING" id="1684307.A0A316U532"/>
<keyword evidence="3" id="KW-0479">Metal-binding</keyword>
<evidence type="ECO:0000259" key="5">
    <source>
        <dbReference type="Pfam" id="PF04389"/>
    </source>
</evidence>
<evidence type="ECO:0000256" key="4">
    <source>
        <dbReference type="SAM" id="MobiDB-lite"/>
    </source>
</evidence>
<keyword evidence="2" id="KW-0012">Acyltransferase</keyword>
<evidence type="ECO:0000256" key="1">
    <source>
        <dbReference type="ARBA" id="ARBA00022679"/>
    </source>
</evidence>
<dbReference type="Gene3D" id="3.40.630.10">
    <property type="entry name" value="Zn peptidases"/>
    <property type="match status" value="1"/>
</dbReference>
<keyword evidence="7" id="KW-1185">Reference proteome</keyword>
<sequence>MAEGSRRPRLRVEAKLPHRQDLEVVEGLSQLAPSIQSDIEDKYASLQASESVQEMLSARAARQLHSRLPPSEGRLASRPRLRHHPPDVPSSDCLAPLTRFKSPSVRASIHLIPLLLLLLASLSILTPADAQAQRPPQAVSRSYPHLASSSLSSLLSLSDPAPYIDHRSPTSFLSRILIPRVAGSPGIAKVRQIILDVFQKDLAASRQHGRSGWHTEEHTIEDNTPLGRLSFTNLIFTKNPRASRRLVLAAHYDSKYFSRGNFLGATDSAAPCAMLVDVAVALDGLMEAKKDDDLTLQLIFFDGEEAFKVWTHTDSTYGSRALAANWSQTYFTPQTSPSPSSNPSRRRIMSTPQSPLRKIDSIEHFVLLDLLGAKEPEVPSYFASTDWLYRELVEGEKRLNEGGVLLPRTWSGGEGDNADGWEEAGKGPLLEHRKKGNLKSFFPGGPVLTYGGIEDDHLPFLANGVPILHLIPRPFPHVWHTLKDDASALDYPTTHAWSMLMRLFVAEYLELDMRHASSLSSSKRESQGGEEEEEAEEEGWGDDSWLREKKKGRERERQRDELVSFKRAPTNSGV</sequence>
<dbReference type="CDD" id="cd03880">
    <property type="entry name" value="M28_QC_like"/>
    <property type="match status" value="1"/>
</dbReference>
<dbReference type="RefSeq" id="XP_025347104.1">
    <property type="nucleotide sequence ID" value="XM_025490679.1"/>
</dbReference>
<gene>
    <name evidence="6" type="ORF">BCV69DRAFT_260673</name>
</gene>
<dbReference type="PANTHER" id="PTHR12283:SF6">
    <property type="entry name" value="GLUTAMINYL-PEPTIDE CYCLOTRANSFERASE-RELATED"/>
    <property type="match status" value="1"/>
</dbReference>
<feature type="domain" description="Peptidase M28" evidence="5">
    <location>
        <begin position="233"/>
        <end position="385"/>
    </location>
</feature>
<dbReference type="EMBL" id="KZ819329">
    <property type="protein sequence ID" value="PWN19944.1"/>
    <property type="molecule type" value="Genomic_DNA"/>
</dbReference>
<feature type="compositionally biased region" description="Acidic residues" evidence="4">
    <location>
        <begin position="528"/>
        <end position="541"/>
    </location>
</feature>